<accession>A0A8J3AX83</accession>
<reference evidence="13" key="1">
    <citation type="journal article" date="2014" name="Int. J. Syst. Evol. Microbiol.">
        <title>Complete genome sequence of Corynebacterium casei LMG S-19264T (=DSM 44701T), isolated from a smear-ripened cheese.</title>
        <authorList>
            <consortium name="US DOE Joint Genome Institute (JGI-PGF)"/>
            <person name="Walter F."/>
            <person name="Albersmeier A."/>
            <person name="Kalinowski J."/>
            <person name="Ruckert C."/>
        </authorList>
    </citation>
    <scope>NUCLEOTIDE SEQUENCE</scope>
    <source>
        <strain evidence="13">CCM 7664</strain>
    </source>
</reference>
<dbReference type="InterPro" id="IPR058625">
    <property type="entry name" value="MdtA-like_BSH"/>
</dbReference>
<feature type="domain" description="Multidrug resistance protein MdtA-like barrel-sandwich hybrid" evidence="10">
    <location>
        <begin position="97"/>
        <end position="240"/>
    </location>
</feature>
<dbReference type="RefSeq" id="WP_188421999.1">
    <property type="nucleotide sequence ID" value="NZ_BMDP01000003.1"/>
</dbReference>
<comment type="similarity">
    <text evidence="2">Belongs to the membrane fusion protein (MFP) (TC 8.A.1) family.</text>
</comment>
<keyword evidence="14" id="KW-1185">Reference proteome</keyword>
<feature type="domain" description="Multidrug resistance protein MdtA-like alpha-helical hairpin" evidence="9">
    <location>
        <begin position="137"/>
        <end position="207"/>
    </location>
</feature>
<evidence type="ECO:0000256" key="3">
    <source>
        <dbReference type="ARBA" id="ARBA00022448"/>
    </source>
</evidence>
<evidence type="ECO:0000259" key="10">
    <source>
        <dbReference type="Pfam" id="PF25917"/>
    </source>
</evidence>
<evidence type="ECO:0000256" key="8">
    <source>
        <dbReference type="SAM" id="Phobius"/>
    </source>
</evidence>
<feature type="transmembrane region" description="Helical" evidence="8">
    <location>
        <begin position="22"/>
        <end position="43"/>
    </location>
</feature>
<proteinExistence type="inferred from homology"/>
<dbReference type="InterPro" id="IPR058624">
    <property type="entry name" value="MdtA-like_HH"/>
</dbReference>
<comment type="caution">
    <text evidence="13">The sequence shown here is derived from an EMBL/GenBank/DDBJ whole genome shotgun (WGS) entry which is preliminary data.</text>
</comment>
<dbReference type="Pfam" id="PF25917">
    <property type="entry name" value="BSH_RND"/>
    <property type="match status" value="1"/>
</dbReference>
<dbReference type="Gene3D" id="2.40.30.170">
    <property type="match status" value="1"/>
</dbReference>
<feature type="compositionally biased region" description="Low complexity" evidence="7">
    <location>
        <begin position="432"/>
        <end position="442"/>
    </location>
</feature>
<dbReference type="Pfam" id="PF25967">
    <property type="entry name" value="RND-MFP_C"/>
    <property type="match status" value="1"/>
</dbReference>
<keyword evidence="3" id="KW-0813">Transport</keyword>
<dbReference type="Gene3D" id="1.10.287.470">
    <property type="entry name" value="Helix hairpin bin"/>
    <property type="match status" value="1"/>
</dbReference>
<dbReference type="NCBIfam" id="NF008589">
    <property type="entry name" value="PRK11556.1"/>
    <property type="match status" value="1"/>
</dbReference>
<dbReference type="GO" id="GO:1990281">
    <property type="term" value="C:efflux pump complex"/>
    <property type="evidence" value="ECO:0007669"/>
    <property type="project" value="TreeGrafter"/>
</dbReference>
<evidence type="ECO:0000313" key="14">
    <source>
        <dbReference type="Proteomes" id="UP000627205"/>
    </source>
</evidence>
<dbReference type="InterPro" id="IPR006143">
    <property type="entry name" value="RND_pump_MFP"/>
</dbReference>
<evidence type="ECO:0000259" key="11">
    <source>
        <dbReference type="Pfam" id="PF25944"/>
    </source>
</evidence>
<evidence type="ECO:0000256" key="1">
    <source>
        <dbReference type="ARBA" id="ARBA00004236"/>
    </source>
</evidence>
<dbReference type="EMBL" id="BMDP01000003">
    <property type="protein sequence ID" value="GGI55194.1"/>
    <property type="molecule type" value="Genomic_DNA"/>
</dbReference>
<name>A0A8J3AX83_9BURK</name>
<keyword evidence="4" id="KW-1003">Cell membrane</keyword>
<reference evidence="13" key="2">
    <citation type="submission" date="2020-09" db="EMBL/GenBank/DDBJ databases">
        <authorList>
            <person name="Sun Q."/>
            <person name="Sedlacek I."/>
        </authorList>
    </citation>
    <scope>NUCLEOTIDE SEQUENCE</scope>
    <source>
        <strain evidence="13">CCM 7664</strain>
    </source>
</reference>
<feature type="domain" description="Multidrug resistance protein MdtA-like C-terminal permuted SH3" evidence="12">
    <location>
        <begin position="331"/>
        <end position="392"/>
    </location>
</feature>
<dbReference type="Proteomes" id="UP000627205">
    <property type="component" value="Unassembled WGS sequence"/>
</dbReference>
<sequence>MNDLTVPDNKPEPDNGKPRRRWLPWLICLIVLIAVVLGIRHFVAQRKAEADSAAGVQSMRRGGAGMANRAMPVVAATARSGDINVYLNGLGSAVPLNAVTVKPQVGGQLMKVLFREGQLVKKGDLLAQIDPRAYQVELTQAEGQMARDQALLKNAQIDLERYRTLFKQDSIARQQLDTQESLVRQYQGAIKVDQGQIDAAKLQLTYASITAPIGGRVGLRQVDPGNIVSTSDTTGIVVITQLQPISVVFTMPEDNIPAVMRRLQAGEKLIVDAYDRAQLHKLATGTLLTIDNQIDAATGTVKLKAQFANEDFGLFANQFVNTRLLVETKHDVVIVPSAGIQHGSKGDYAYVIGADNTVSVRNVKTGTTQGDDTEIVSGLKAGERIVVDGADKLREGAKVDVALQDNKQVGTAAPAGQGDAHPRRGSRKDAHPGAPAAAQAAAAEDRKAAAAAKGANP</sequence>
<keyword evidence="8" id="KW-1133">Transmembrane helix</keyword>
<feature type="domain" description="Multidrug resistance protein MdtA-like beta-barrel" evidence="11">
    <location>
        <begin position="244"/>
        <end position="327"/>
    </location>
</feature>
<keyword evidence="6 8" id="KW-0472">Membrane</keyword>
<dbReference type="GO" id="GO:0015562">
    <property type="term" value="F:efflux transmembrane transporter activity"/>
    <property type="evidence" value="ECO:0007669"/>
    <property type="project" value="TreeGrafter"/>
</dbReference>
<evidence type="ECO:0000256" key="2">
    <source>
        <dbReference type="ARBA" id="ARBA00009477"/>
    </source>
</evidence>
<dbReference type="Gene3D" id="2.40.50.100">
    <property type="match status" value="1"/>
</dbReference>
<gene>
    <name evidence="13" type="ORF">GCM10011430_23680</name>
</gene>
<evidence type="ECO:0000256" key="4">
    <source>
        <dbReference type="ARBA" id="ARBA00022475"/>
    </source>
</evidence>
<dbReference type="AlphaFoldDB" id="A0A8J3AX83"/>
<evidence type="ECO:0000256" key="6">
    <source>
        <dbReference type="ARBA" id="ARBA00023136"/>
    </source>
</evidence>
<dbReference type="InterPro" id="IPR058626">
    <property type="entry name" value="MdtA-like_b-barrel"/>
</dbReference>
<evidence type="ECO:0000256" key="7">
    <source>
        <dbReference type="SAM" id="MobiDB-lite"/>
    </source>
</evidence>
<comment type="subcellular location">
    <subcellularLocation>
        <location evidence="1">Cell membrane</location>
    </subcellularLocation>
</comment>
<keyword evidence="5" id="KW-0997">Cell inner membrane</keyword>
<dbReference type="Gene3D" id="2.40.420.20">
    <property type="match status" value="1"/>
</dbReference>
<dbReference type="Pfam" id="PF25876">
    <property type="entry name" value="HH_MFP_RND"/>
    <property type="match status" value="1"/>
</dbReference>
<protein>
    <submittedName>
        <fullName evidence="13">Transport system membrane protein</fullName>
    </submittedName>
</protein>
<dbReference type="PANTHER" id="PTHR30469">
    <property type="entry name" value="MULTIDRUG RESISTANCE PROTEIN MDTA"/>
    <property type="match status" value="1"/>
</dbReference>
<dbReference type="InterPro" id="IPR058627">
    <property type="entry name" value="MdtA-like_C"/>
</dbReference>
<evidence type="ECO:0000259" key="12">
    <source>
        <dbReference type="Pfam" id="PF25967"/>
    </source>
</evidence>
<dbReference type="PANTHER" id="PTHR30469:SF12">
    <property type="entry name" value="MULTIDRUG RESISTANCE PROTEIN MDTA"/>
    <property type="match status" value="1"/>
</dbReference>
<dbReference type="Pfam" id="PF25944">
    <property type="entry name" value="Beta-barrel_RND"/>
    <property type="match status" value="1"/>
</dbReference>
<dbReference type="SUPFAM" id="SSF111369">
    <property type="entry name" value="HlyD-like secretion proteins"/>
    <property type="match status" value="1"/>
</dbReference>
<evidence type="ECO:0000256" key="5">
    <source>
        <dbReference type="ARBA" id="ARBA00022519"/>
    </source>
</evidence>
<evidence type="ECO:0000259" key="9">
    <source>
        <dbReference type="Pfam" id="PF25876"/>
    </source>
</evidence>
<dbReference type="GO" id="GO:0030313">
    <property type="term" value="C:cell envelope"/>
    <property type="evidence" value="ECO:0007669"/>
    <property type="project" value="UniProtKB-SubCell"/>
</dbReference>
<organism evidence="13 14">
    <name type="scientific">Oxalicibacterium solurbis</name>
    <dbReference type="NCBI Taxonomy" id="69280"/>
    <lineage>
        <taxon>Bacteria</taxon>
        <taxon>Pseudomonadati</taxon>
        <taxon>Pseudomonadota</taxon>
        <taxon>Betaproteobacteria</taxon>
        <taxon>Burkholderiales</taxon>
        <taxon>Oxalobacteraceae</taxon>
        <taxon>Oxalicibacterium</taxon>
    </lineage>
</organism>
<dbReference type="NCBIfam" id="TIGR01730">
    <property type="entry name" value="RND_mfp"/>
    <property type="match status" value="1"/>
</dbReference>
<keyword evidence="8" id="KW-0812">Transmembrane</keyword>
<feature type="region of interest" description="Disordered" evidence="7">
    <location>
        <begin position="408"/>
        <end position="457"/>
    </location>
</feature>
<dbReference type="FunFam" id="2.40.420.20:FF:000001">
    <property type="entry name" value="Efflux RND transporter periplasmic adaptor subunit"/>
    <property type="match status" value="1"/>
</dbReference>
<evidence type="ECO:0000313" key="13">
    <source>
        <dbReference type="EMBL" id="GGI55194.1"/>
    </source>
</evidence>